<accession>A0ACC2W713</accession>
<proteinExistence type="predicted"/>
<sequence length="177" mass="19326">MIRPGTSLRSLITSVCGPSKDSRTGSGRPTLKGSASSRQPSRRSSAPSNAGVTPYTHMQNAQSEPDRDTTGGIEDPLRWDWMLLGAAIGHTQNLQKYGREKAQEKLAVLCKTIVLQMLDEGSINTASKVVREWEEAKLTRRNVDGNDLRTQDAVTIVASTMMSQISLSRQSPEKGEL</sequence>
<dbReference type="Proteomes" id="UP001230649">
    <property type="component" value="Unassembled WGS sequence"/>
</dbReference>
<keyword evidence="2" id="KW-1185">Reference proteome</keyword>
<reference evidence="1" key="1">
    <citation type="submission" date="2023-04" db="EMBL/GenBank/DDBJ databases">
        <title>Draft Genome sequencing of Naganishia species isolated from polar environments using Oxford Nanopore Technology.</title>
        <authorList>
            <person name="Leo P."/>
            <person name="Venkateswaran K."/>
        </authorList>
    </citation>
    <scope>NUCLEOTIDE SEQUENCE</scope>
    <source>
        <strain evidence="1">MNA-CCFEE 5262</strain>
    </source>
</reference>
<gene>
    <name evidence="1" type="ORF">QFC20_003854</name>
</gene>
<protein>
    <submittedName>
        <fullName evidence="1">Uncharacterized protein</fullName>
    </submittedName>
</protein>
<evidence type="ECO:0000313" key="2">
    <source>
        <dbReference type="Proteomes" id="UP001230649"/>
    </source>
</evidence>
<organism evidence="1 2">
    <name type="scientific">Naganishia adeliensis</name>
    <dbReference type="NCBI Taxonomy" id="92952"/>
    <lineage>
        <taxon>Eukaryota</taxon>
        <taxon>Fungi</taxon>
        <taxon>Dikarya</taxon>
        <taxon>Basidiomycota</taxon>
        <taxon>Agaricomycotina</taxon>
        <taxon>Tremellomycetes</taxon>
        <taxon>Filobasidiales</taxon>
        <taxon>Filobasidiaceae</taxon>
        <taxon>Naganishia</taxon>
    </lineage>
</organism>
<name>A0ACC2W713_9TREE</name>
<evidence type="ECO:0000313" key="1">
    <source>
        <dbReference type="EMBL" id="KAJ9106954.1"/>
    </source>
</evidence>
<dbReference type="EMBL" id="JASBWS010000039">
    <property type="protein sequence ID" value="KAJ9106954.1"/>
    <property type="molecule type" value="Genomic_DNA"/>
</dbReference>
<comment type="caution">
    <text evidence="1">The sequence shown here is derived from an EMBL/GenBank/DDBJ whole genome shotgun (WGS) entry which is preliminary data.</text>
</comment>